<evidence type="ECO:0000256" key="5">
    <source>
        <dbReference type="PROSITE-ProRule" id="PRU10141"/>
    </source>
</evidence>
<dbReference type="InterPro" id="IPR017441">
    <property type="entry name" value="Protein_kinase_ATP_BS"/>
</dbReference>
<dbReference type="PROSITE" id="PS00108">
    <property type="entry name" value="PROTEIN_KINASE_ST"/>
    <property type="match status" value="1"/>
</dbReference>
<evidence type="ECO:0000256" key="6">
    <source>
        <dbReference type="SAM" id="MobiDB-lite"/>
    </source>
</evidence>
<dbReference type="Proteomes" id="UP001596052">
    <property type="component" value="Unassembled WGS sequence"/>
</dbReference>
<keyword evidence="7" id="KW-1133">Transmembrane helix</keyword>
<proteinExistence type="predicted"/>
<dbReference type="Pfam" id="PF00069">
    <property type="entry name" value="Pkinase"/>
    <property type="match status" value="1"/>
</dbReference>
<keyword evidence="2 5" id="KW-0547">Nucleotide-binding</keyword>
<dbReference type="SUPFAM" id="SSF56112">
    <property type="entry name" value="Protein kinase-like (PK-like)"/>
    <property type="match status" value="1"/>
</dbReference>
<evidence type="ECO:0000256" key="4">
    <source>
        <dbReference type="ARBA" id="ARBA00022840"/>
    </source>
</evidence>
<name>A0ABW0KS97_9BACT</name>
<keyword evidence="3 9" id="KW-0418">Kinase</keyword>
<dbReference type="PROSITE" id="PS50011">
    <property type="entry name" value="PROTEIN_KINASE_DOM"/>
    <property type="match status" value="1"/>
</dbReference>
<dbReference type="PANTHER" id="PTHR43289:SF6">
    <property type="entry name" value="SERINE_THREONINE-PROTEIN KINASE NEKL-3"/>
    <property type="match status" value="1"/>
</dbReference>
<feature type="region of interest" description="Disordered" evidence="6">
    <location>
        <begin position="270"/>
        <end position="292"/>
    </location>
</feature>
<comment type="caution">
    <text evidence="9">The sequence shown here is derived from an EMBL/GenBank/DDBJ whole genome shotgun (WGS) entry which is preliminary data.</text>
</comment>
<dbReference type="GO" id="GO:0016301">
    <property type="term" value="F:kinase activity"/>
    <property type="evidence" value="ECO:0007669"/>
    <property type="project" value="UniProtKB-KW"/>
</dbReference>
<protein>
    <submittedName>
        <fullName evidence="9">Protein kinase</fullName>
    </submittedName>
</protein>
<evidence type="ECO:0000256" key="1">
    <source>
        <dbReference type="ARBA" id="ARBA00022679"/>
    </source>
</evidence>
<dbReference type="EMBL" id="JBHSMQ010000005">
    <property type="protein sequence ID" value="MFC5456318.1"/>
    <property type="molecule type" value="Genomic_DNA"/>
</dbReference>
<evidence type="ECO:0000256" key="7">
    <source>
        <dbReference type="SAM" id="Phobius"/>
    </source>
</evidence>
<dbReference type="Gene3D" id="3.30.200.20">
    <property type="entry name" value="Phosphorylase Kinase, domain 1"/>
    <property type="match status" value="1"/>
</dbReference>
<dbReference type="InterPro" id="IPR011990">
    <property type="entry name" value="TPR-like_helical_dom_sf"/>
</dbReference>
<keyword evidence="7" id="KW-0812">Transmembrane</keyword>
<feature type="transmembrane region" description="Helical" evidence="7">
    <location>
        <begin position="356"/>
        <end position="377"/>
    </location>
</feature>
<gene>
    <name evidence="9" type="ORF">ACFQDI_15760</name>
</gene>
<evidence type="ECO:0000256" key="3">
    <source>
        <dbReference type="ARBA" id="ARBA00022777"/>
    </source>
</evidence>
<dbReference type="Gene3D" id="1.25.40.10">
    <property type="entry name" value="Tetratricopeptide repeat domain"/>
    <property type="match status" value="1"/>
</dbReference>
<dbReference type="RefSeq" id="WP_377168440.1">
    <property type="nucleotide sequence ID" value="NZ_JBHSMQ010000005.1"/>
</dbReference>
<feature type="domain" description="Protein kinase" evidence="8">
    <location>
        <begin position="38"/>
        <end position="331"/>
    </location>
</feature>
<keyword evidence="1" id="KW-0808">Transferase</keyword>
<dbReference type="PROSITE" id="PS00107">
    <property type="entry name" value="PROTEIN_KINASE_ATP"/>
    <property type="match status" value="1"/>
</dbReference>
<dbReference type="PANTHER" id="PTHR43289">
    <property type="entry name" value="MITOGEN-ACTIVATED PROTEIN KINASE KINASE KINASE 20-RELATED"/>
    <property type="match status" value="1"/>
</dbReference>
<dbReference type="InterPro" id="IPR008271">
    <property type="entry name" value="Ser/Thr_kinase_AS"/>
</dbReference>
<keyword evidence="4 5" id="KW-0067">ATP-binding</keyword>
<dbReference type="Gene3D" id="1.10.510.10">
    <property type="entry name" value="Transferase(Phosphotransferase) domain 1"/>
    <property type="match status" value="1"/>
</dbReference>
<organism evidence="9 10">
    <name type="scientific">Prosthecobacter fluviatilis</name>
    <dbReference type="NCBI Taxonomy" id="445931"/>
    <lineage>
        <taxon>Bacteria</taxon>
        <taxon>Pseudomonadati</taxon>
        <taxon>Verrucomicrobiota</taxon>
        <taxon>Verrucomicrobiia</taxon>
        <taxon>Verrucomicrobiales</taxon>
        <taxon>Verrucomicrobiaceae</taxon>
        <taxon>Prosthecobacter</taxon>
    </lineage>
</organism>
<keyword evidence="10" id="KW-1185">Reference proteome</keyword>
<dbReference type="CDD" id="cd14014">
    <property type="entry name" value="STKc_PknB_like"/>
    <property type="match status" value="1"/>
</dbReference>
<accession>A0ABW0KS97</accession>
<keyword evidence="7" id="KW-0472">Membrane</keyword>
<feature type="binding site" evidence="5">
    <location>
        <position position="68"/>
    </location>
    <ligand>
        <name>ATP</name>
        <dbReference type="ChEBI" id="CHEBI:30616"/>
    </ligand>
</feature>
<dbReference type="InterPro" id="IPR011009">
    <property type="entry name" value="Kinase-like_dom_sf"/>
</dbReference>
<reference evidence="10" key="1">
    <citation type="journal article" date="2019" name="Int. J. Syst. Evol. Microbiol.">
        <title>The Global Catalogue of Microorganisms (GCM) 10K type strain sequencing project: providing services to taxonomists for standard genome sequencing and annotation.</title>
        <authorList>
            <consortium name="The Broad Institute Genomics Platform"/>
            <consortium name="The Broad Institute Genome Sequencing Center for Infectious Disease"/>
            <person name="Wu L."/>
            <person name="Ma J."/>
        </authorList>
    </citation>
    <scope>NUCLEOTIDE SEQUENCE [LARGE SCALE GENOMIC DNA]</scope>
    <source>
        <strain evidence="10">CGMCC 4.1469</strain>
    </source>
</reference>
<evidence type="ECO:0000313" key="10">
    <source>
        <dbReference type="Proteomes" id="UP001596052"/>
    </source>
</evidence>
<evidence type="ECO:0000259" key="8">
    <source>
        <dbReference type="PROSITE" id="PS50011"/>
    </source>
</evidence>
<evidence type="ECO:0000256" key="2">
    <source>
        <dbReference type="ARBA" id="ARBA00022741"/>
    </source>
</evidence>
<dbReference type="SUPFAM" id="SSF48452">
    <property type="entry name" value="TPR-like"/>
    <property type="match status" value="1"/>
</dbReference>
<sequence>MSDASHAFSDEAAAAMLGGGLEPLEAGDEKPGSQLGPYRLVEKLGEGGFGIVWRAEQSQPVKREVALKLLKRGMDSRQVLARFEQERRMLAAMEHPCITTILDAGMSPDGRPFFVMELLRGRPITAFCEEHHLPLKERIRLFREVCSGVQHAHQKGVIHRDLKPSNILVLEVDGRPVPKIIDFGIAKVLASGDVQGMTFATQANFILGTPQYMSPEQIEDVGSVDTRSDIYALGTVLYEMLAGHPPFAEVTQQGQTRQEFWRLVRDKNPPRPSTSFTTRILPAPEPGAERRMDVSQLPADLDWIALRALEKEPQRRYQSAAEFAADLQCFLEGAPVSAHPPSRRYIASRWIRRHRVAFAAACVSVLALVTGAGVAIWQAKLAREAQGRAESEALRSRESATFLTDLLKEVAEEVRNGRNPEALRLALITSQQRIEDMRQDPDLQIELMNQVARLFDLMSDRKLSLVALRRTAELSAARLGPENPAAREAAFQHIIMAVDHGSRIEAVDLLKALRSHIEQHEGRGSAVWFRAQGMLVRAWIKLRRGQDAAQASAEAVAVARQKALSGTELHKILMSHAEALEAAREYDAAEKQIQECIALATRRGDLPDHQWEFDTRMVELMIHRGNLARAAELQGKRVQGLKKTEPDSADLPHQMVWLAEIENRAGRHREAIAQAEEALTLIQARTAAISQEDARADTLREHLQAAFEIQSAAYRSLKQFDAALAAAREGLRVAQQGGTETLMTRALAALAGAEEAAGHLEESWQLHHQIYENHAEHNASYKNRLDDLREMTRIRLKQKRFQEALAHARDAWRQTLAEPSSRLEPDYLEYMAEFALKTWKTVKAADPTAVAPEEVGAWAKAMKGAQG</sequence>
<dbReference type="SMART" id="SM00220">
    <property type="entry name" value="S_TKc"/>
    <property type="match status" value="1"/>
</dbReference>
<dbReference type="InterPro" id="IPR000719">
    <property type="entry name" value="Prot_kinase_dom"/>
</dbReference>
<evidence type="ECO:0000313" key="9">
    <source>
        <dbReference type="EMBL" id="MFC5456318.1"/>
    </source>
</evidence>